<keyword evidence="2" id="KW-0238">DNA-binding</keyword>
<feature type="domain" description="HTH lacI-type" evidence="4">
    <location>
        <begin position="60"/>
        <end position="114"/>
    </location>
</feature>
<comment type="caution">
    <text evidence="5">The sequence shown here is derived from an EMBL/GenBank/DDBJ whole genome shotgun (WGS) entry which is preliminary data.</text>
</comment>
<gene>
    <name evidence="5" type="ORF">F6B42_01005</name>
</gene>
<dbReference type="InterPro" id="IPR000843">
    <property type="entry name" value="HTH_LacI"/>
</dbReference>
<evidence type="ECO:0000256" key="3">
    <source>
        <dbReference type="ARBA" id="ARBA00023163"/>
    </source>
</evidence>
<sequence length="385" mass="40763">MPFLRGGIGWRPNAGIRSSYADVEEKGWEVTEENDLDDVAARSADVPREIRERVARRGAATIYDVAALAGVNPSTVSRALTKPGRIGRSTESRIHAAARQLDFHVNPMARALPTGRSHTIGVIVADITNPVIFGIVRGAEQAAALAGYTLIIAESQESETAELETIRRLLASVDGLVLATTRLSDDAISEIAERRAVVVLNRAVAGVASVLPDVRKGVAELMEHVMHLGHTSVAYLGGPTASWISQRRWAEIAEHAARSGIDVVNIGPNSPTIAGGDAAWERARVHMPTVVVAFNDLLAIGLMQAAARSGTDIPGSVAVAGFDDIFGSDLIVPALTTVRSELPTAGERAVRHLLAGLGVEGARSEVDRLFDTSLIIRQSTGPRAG</sequence>
<dbReference type="EMBL" id="VYRZ01000001">
    <property type="protein sequence ID" value="KAA9089113.1"/>
    <property type="molecule type" value="Genomic_DNA"/>
</dbReference>
<dbReference type="SUPFAM" id="SSF47413">
    <property type="entry name" value="lambda repressor-like DNA-binding domains"/>
    <property type="match status" value="1"/>
</dbReference>
<dbReference type="Proteomes" id="UP000327039">
    <property type="component" value="Unassembled WGS sequence"/>
</dbReference>
<dbReference type="InterPro" id="IPR046335">
    <property type="entry name" value="LacI/GalR-like_sensor"/>
</dbReference>
<keyword evidence="1" id="KW-0805">Transcription regulation</keyword>
<keyword evidence="6" id="KW-1185">Reference proteome</keyword>
<organism evidence="5 6">
    <name type="scientific">Microbacterium radiodurans</name>
    <dbReference type="NCBI Taxonomy" id="661398"/>
    <lineage>
        <taxon>Bacteria</taxon>
        <taxon>Bacillati</taxon>
        <taxon>Actinomycetota</taxon>
        <taxon>Actinomycetes</taxon>
        <taxon>Micrococcales</taxon>
        <taxon>Microbacteriaceae</taxon>
        <taxon>Microbacterium</taxon>
    </lineage>
</organism>
<protein>
    <submittedName>
        <fullName evidence="5">LacI family transcriptional regulator</fullName>
    </submittedName>
</protein>
<accession>A0A5J5ISX5</accession>
<evidence type="ECO:0000256" key="1">
    <source>
        <dbReference type="ARBA" id="ARBA00023015"/>
    </source>
</evidence>
<dbReference type="CDD" id="cd06267">
    <property type="entry name" value="PBP1_LacI_sugar_binding-like"/>
    <property type="match status" value="1"/>
</dbReference>
<evidence type="ECO:0000259" key="4">
    <source>
        <dbReference type="PROSITE" id="PS50932"/>
    </source>
</evidence>
<dbReference type="GO" id="GO:0000976">
    <property type="term" value="F:transcription cis-regulatory region binding"/>
    <property type="evidence" value="ECO:0007669"/>
    <property type="project" value="TreeGrafter"/>
</dbReference>
<dbReference type="Pfam" id="PF13377">
    <property type="entry name" value="Peripla_BP_3"/>
    <property type="match status" value="1"/>
</dbReference>
<keyword evidence="3" id="KW-0804">Transcription</keyword>
<dbReference type="PROSITE" id="PS50932">
    <property type="entry name" value="HTH_LACI_2"/>
    <property type="match status" value="1"/>
</dbReference>
<proteinExistence type="predicted"/>
<dbReference type="CDD" id="cd01392">
    <property type="entry name" value="HTH_LacI"/>
    <property type="match status" value="1"/>
</dbReference>
<dbReference type="OrthoDB" id="3258243at2"/>
<dbReference type="SUPFAM" id="SSF53822">
    <property type="entry name" value="Periplasmic binding protein-like I"/>
    <property type="match status" value="1"/>
</dbReference>
<evidence type="ECO:0000313" key="6">
    <source>
        <dbReference type="Proteomes" id="UP000327039"/>
    </source>
</evidence>
<dbReference type="InterPro" id="IPR010982">
    <property type="entry name" value="Lambda_DNA-bd_dom_sf"/>
</dbReference>
<dbReference type="InterPro" id="IPR028082">
    <property type="entry name" value="Peripla_BP_I"/>
</dbReference>
<dbReference type="Gene3D" id="3.40.50.2300">
    <property type="match status" value="2"/>
</dbReference>
<dbReference type="SMART" id="SM00354">
    <property type="entry name" value="HTH_LACI"/>
    <property type="match status" value="1"/>
</dbReference>
<evidence type="ECO:0000256" key="2">
    <source>
        <dbReference type="ARBA" id="ARBA00023125"/>
    </source>
</evidence>
<dbReference type="Pfam" id="PF00356">
    <property type="entry name" value="LacI"/>
    <property type="match status" value="1"/>
</dbReference>
<reference evidence="6" key="1">
    <citation type="submission" date="2019-09" db="EMBL/GenBank/DDBJ databases">
        <title>Mumia zhuanghuii sp. nov. isolated from the intestinal contents of plateau pika (Ochotona curzoniae) in the Qinghai-Tibet plateau of China.</title>
        <authorList>
            <person name="Tian Z."/>
        </authorList>
    </citation>
    <scope>NUCLEOTIDE SEQUENCE [LARGE SCALE GENOMIC DNA]</scope>
    <source>
        <strain evidence="6">DSM 25564</strain>
    </source>
</reference>
<dbReference type="Gene3D" id="1.10.260.40">
    <property type="entry name" value="lambda repressor-like DNA-binding domains"/>
    <property type="match status" value="1"/>
</dbReference>
<dbReference type="PANTHER" id="PTHR30146:SF138">
    <property type="entry name" value="TRANSCRIPTIONAL REGULATORY PROTEIN"/>
    <property type="match status" value="1"/>
</dbReference>
<dbReference type="PANTHER" id="PTHR30146">
    <property type="entry name" value="LACI-RELATED TRANSCRIPTIONAL REPRESSOR"/>
    <property type="match status" value="1"/>
</dbReference>
<dbReference type="AlphaFoldDB" id="A0A5J5ISX5"/>
<evidence type="ECO:0000313" key="5">
    <source>
        <dbReference type="EMBL" id="KAA9089113.1"/>
    </source>
</evidence>
<name>A0A5J5ISX5_9MICO</name>
<dbReference type="GO" id="GO:0003700">
    <property type="term" value="F:DNA-binding transcription factor activity"/>
    <property type="evidence" value="ECO:0007669"/>
    <property type="project" value="TreeGrafter"/>
</dbReference>